<evidence type="ECO:0000313" key="2">
    <source>
        <dbReference type="EMBL" id="MCA9376804.1"/>
    </source>
</evidence>
<sequence length="191" mass="21902">MAKKTPNSINLLEPVYAPDDIWDRLYYWIFNVGKYILVMVEFLVLVVFASRFMIDRRNNDLSEEINNRIDTLGNDFFKNAEIRYSNLHLLLEDLASNNESQPLNSKQVSSVLDGLPSNIKLQNFNFGENQVSMNFTAPSFESIRDYEQKIQSNPAYSDISVRISKSGEVSDDIDFSVSFKINSESFDQLGS</sequence>
<organism evidence="2 3">
    <name type="scientific">Candidatus Dojkabacteria bacterium</name>
    <dbReference type="NCBI Taxonomy" id="2099670"/>
    <lineage>
        <taxon>Bacteria</taxon>
        <taxon>Candidatus Dojkabacteria</taxon>
    </lineage>
</organism>
<name>A0A955KX58_9BACT</name>
<accession>A0A955KX58</accession>
<gene>
    <name evidence="2" type="ORF">KC685_02700</name>
</gene>
<feature type="transmembrane region" description="Helical" evidence="1">
    <location>
        <begin position="25"/>
        <end position="49"/>
    </location>
</feature>
<keyword evidence="1" id="KW-1133">Transmembrane helix</keyword>
<comment type="caution">
    <text evidence="2">The sequence shown here is derived from an EMBL/GenBank/DDBJ whole genome shotgun (WGS) entry which is preliminary data.</text>
</comment>
<dbReference type="EMBL" id="JAGQLN010000008">
    <property type="protein sequence ID" value="MCA9376804.1"/>
    <property type="molecule type" value="Genomic_DNA"/>
</dbReference>
<dbReference type="Proteomes" id="UP000741282">
    <property type="component" value="Unassembled WGS sequence"/>
</dbReference>
<evidence type="ECO:0008006" key="4">
    <source>
        <dbReference type="Google" id="ProtNLM"/>
    </source>
</evidence>
<dbReference type="AlphaFoldDB" id="A0A955KX58"/>
<reference evidence="2" key="2">
    <citation type="journal article" date="2021" name="Microbiome">
        <title>Successional dynamics and alternative stable states in a saline activated sludge microbial community over 9 years.</title>
        <authorList>
            <person name="Wang Y."/>
            <person name="Ye J."/>
            <person name="Ju F."/>
            <person name="Liu L."/>
            <person name="Boyd J.A."/>
            <person name="Deng Y."/>
            <person name="Parks D.H."/>
            <person name="Jiang X."/>
            <person name="Yin X."/>
            <person name="Woodcroft B.J."/>
            <person name="Tyson G.W."/>
            <person name="Hugenholtz P."/>
            <person name="Polz M.F."/>
            <person name="Zhang T."/>
        </authorList>
    </citation>
    <scope>NUCLEOTIDE SEQUENCE</scope>
    <source>
        <strain evidence="2">HKST-UBA17</strain>
    </source>
</reference>
<protein>
    <recommendedName>
        <fullName evidence="4">PilN domain-containing protein</fullName>
    </recommendedName>
</protein>
<proteinExistence type="predicted"/>
<reference evidence="2" key="1">
    <citation type="submission" date="2020-04" db="EMBL/GenBank/DDBJ databases">
        <authorList>
            <person name="Zhang T."/>
        </authorList>
    </citation>
    <scope>NUCLEOTIDE SEQUENCE</scope>
    <source>
        <strain evidence="2">HKST-UBA17</strain>
    </source>
</reference>
<keyword evidence="1" id="KW-0472">Membrane</keyword>
<evidence type="ECO:0000313" key="3">
    <source>
        <dbReference type="Proteomes" id="UP000741282"/>
    </source>
</evidence>
<evidence type="ECO:0000256" key="1">
    <source>
        <dbReference type="SAM" id="Phobius"/>
    </source>
</evidence>
<keyword evidence="1" id="KW-0812">Transmembrane</keyword>